<name>A0ABU0P8P8_9MICO</name>
<evidence type="ECO:0000313" key="6">
    <source>
        <dbReference type="EMBL" id="MDQ0643282.1"/>
    </source>
</evidence>
<dbReference type="InterPro" id="IPR036390">
    <property type="entry name" value="WH_DNA-bd_sf"/>
</dbReference>
<evidence type="ECO:0000256" key="3">
    <source>
        <dbReference type="ARBA" id="ARBA00023163"/>
    </source>
</evidence>
<sequence length="251" mass="27337">MSDGVLDRALLVLGCFHEDAPDLTAAQLAECTGLAVSTLHRLLATMIERGLLVRLPPHRYAVGARLWELGELSPLSLRLRETALPHMMRLYEATGENVHLAVLDGPDPASSDALFVGRVTGRSSIPTVSRMGSREPLHTTGVGKALLSTRDDVWLEQYFHRKLEAETTLSITAEAALRADIELARVRGFATTREEMTLGNVSVAAALGRVDDLPPVAIGVVVRLQRADERRLAPLVIQAAKDLRDELSITQ</sequence>
<dbReference type="Gene3D" id="3.30.450.40">
    <property type="match status" value="1"/>
</dbReference>
<dbReference type="SUPFAM" id="SSF55781">
    <property type="entry name" value="GAF domain-like"/>
    <property type="match status" value="1"/>
</dbReference>
<dbReference type="SUPFAM" id="SSF46785">
    <property type="entry name" value="Winged helix' DNA-binding domain"/>
    <property type="match status" value="1"/>
</dbReference>
<dbReference type="InterPro" id="IPR050707">
    <property type="entry name" value="HTH_MetabolicPath_Reg"/>
</dbReference>
<evidence type="ECO:0000256" key="2">
    <source>
        <dbReference type="ARBA" id="ARBA00023125"/>
    </source>
</evidence>
<keyword evidence="1" id="KW-0805">Transcription regulation</keyword>
<evidence type="ECO:0000259" key="4">
    <source>
        <dbReference type="PROSITE" id="PS51077"/>
    </source>
</evidence>
<dbReference type="PANTHER" id="PTHR30136:SF24">
    <property type="entry name" value="HTH-TYPE TRANSCRIPTIONAL REPRESSOR ALLR"/>
    <property type="match status" value="1"/>
</dbReference>
<accession>A0ABU0P8P8</accession>
<organism evidence="6 7">
    <name type="scientific">Microbacterium murale</name>
    <dbReference type="NCBI Taxonomy" id="1081040"/>
    <lineage>
        <taxon>Bacteria</taxon>
        <taxon>Bacillati</taxon>
        <taxon>Actinomycetota</taxon>
        <taxon>Actinomycetes</taxon>
        <taxon>Micrococcales</taxon>
        <taxon>Microbacteriaceae</taxon>
        <taxon>Microbacterium</taxon>
    </lineage>
</organism>
<dbReference type="SMART" id="SM00346">
    <property type="entry name" value="HTH_ICLR"/>
    <property type="match status" value="1"/>
</dbReference>
<dbReference type="Proteomes" id="UP001239085">
    <property type="component" value="Unassembled WGS sequence"/>
</dbReference>
<comment type="caution">
    <text evidence="6">The sequence shown here is derived from an EMBL/GenBank/DDBJ whole genome shotgun (WGS) entry which is preliminary data.</text>
</comment>
<reference evidence="6 7" key="1">
    <citation type="submission" date="2023-07" db="EMBL/GenBank/DDBJ databases">
        <title>Comparative genomics of wheat-associated soil bacteria to identify genetic determinants of phenazine resistance.</title>
        <authorList>
            <person name="Mouncey N."/>
        </authorList>
    </citation>
    <scope>NUCLEOTIDE SEQUENCE [LARGE SCALE GENOMIC DNA]</scope>
    <source>
        <strain evidence="6 7">W2I7</strain>
    </source>
</reference>
<keyword evidence="7" id="KW-1185">Reference proteome</keyword>
<evidence type="ECO:0000259" key="5">
    <source>
        <dbReference type="PROSITE" id="PS51078"/>
    </source>
</evidence>
<dbReference type="PANTHER" id="PTHR30136">
    <property type="entry name" value="HELIX-TURN-HELIX TRANSCRIPTIONAL REGULATOR, ICLR FAMILY"/>
    <property type="match status" value="1"/>
</dbReference>
<dbReference type="PROSITE" id="PS51077">
    <property type="entry name" value="HTH_ICLR"/>
    <property type="match status" value="1"/>
</dbReference>
<dbReference type="GO" id="GO:0003677">
    <property type="term" value="F:DNA binding"/>
    <property type="evidence" value="ECO:0007669"/>
    <property type="project" value="UniProtKB-KW"/>
</dbReference>
<dbReference type="InterPro" id="IPR029016">
    <property type="entry name" value="GAF-like_dom_sf"/>
</dbReference>
<dbReference type="InterPro" id="IPR036388">
    <property type="entry name" value="WH-like_DNA-bd_sf"/>
</dbReference>
<keyword evidence="3" id="KW-0804">Transcription</keyword>
<dbReference type="Pfam" id="PF01614">
    <property type="entry name" value="IclR_C"/>
    <property type="match status" value="1"/>
</dbReference>
<feature type="domain" description="HTH iclR-type" evidence="4">
    <location>
        <begin position="3"/>
        <end position="64"/>
    </location>
</feature>
<dbReference type="EMBL" id="JAUSXK010000001">
    <property type="protein sequence ID" value="MDQ0643282.1"/>
    <property type="molecule type" value="Genomic_DNA"/>
</dbReference>
<dbReference type="PROSITE" id="PS51078">
    <property type="entry name" value="ICLR_ED"/>
    <property type="match status" value="1"/>
</dbReference>
<protein>
    <submittedName>
        <fullName evidence="6">DNA-binding IclR family transcriptional regulator</fullName>
    </submittedName>
</protein>
<evidence type="ECO:0000313" key="7">
    <source>
        <dbReference type="Proteomes" id="UP001239085"/>
    </source>
</evidence>
<dbReference type="InterPro" id="IPR014757">
    <property type="entry name" value="Tscrpt_reg_IclR_C"/>
</dbReference>
<dbReference type="Gene3D" id="1.10.10.10">
    <property type="entry name" value="Winged helix-like DNA-binding domain superfamily/Winged helix DNA-binding domain"/>
    <property type="match status" value="1"/>
</dbReference>
<evidence type="ECO:0000256" key="1">
    <source>
        <dbReference type="ARBA" id="ARBA00023015"/>
    </source>
</evidence>
<feature type="domain" description="IclR-ED" evidence="5">
    <location>
        <begin position="65"/>
        <end position="249"/>
    </location>
</feature>
<gene>
    <name evidence="6" type="ORF">QFZ46_001442</name>
</gene>
<dbReference type="Pfam" id="PF09339">
    <property type="entry name" value="HTH_IclR"/>
    <property type="match status" value="1"/>
</dbReference>
<dbReference type="InterPro" id="IPR005471">
    <property type="entry name" value="Tscrpt_reg_IclR_N"/>
</dbReference>
<proteinExistence type="predicted"/>
<dbReference type="RefSeq" id="WP_307359897.1">
    <property type="nucleotide sequence ID" value="NZ_JAUSXK010000001.1"/>
</dbReference>
<keyword evidence="2 6" id="KW-0238">DNA-binding</keyword>